<dbReference type="AlphaFoldDB" id="A0A3B4ACC7"/>
<dbReference type="Ensembl" id="ENSPMGT00000015676.1">
    <property type="protein sequence ID" value="ENSPMGP00000014703.1"/>
    <property type="gene ID" value="ENSPMGG00000012044.1"/>
</dbReference>
<dbReference type="Proteomes" id="UP000261520">
    <property type="component" value="Unplaced"/>
</dbReference>
<reference evidence="7" key="2">
    <citation type="submission" date="2025-09" db="UniProtKB">
        <authorList>
            <consortium name="Ensembl"/>
        </authorList>
    </citation>
    <scope>IDENTIFICATION</scope>
</reference>
<sequence length="230" mass="25158">MPSTQKITYFMGCACCTAVSVALLGFAMSQTWARTKLECTASGTDVFNGSGVITWDLFSGTFDREFCPLIGTTIKFKVFTQLQDTGAPIILYGLVVLLLSVSLLFSALSILIALYNSVSNPYETYMGPIGLYICSALSAGLSLLVLILFAVAVSATDMAEKVVVKEATGTPVEMRNKQATFQLGYFLVIPYVVLSLVSIGVIYLYDHAAYTHRREQQRPTEDAPKEIMMY</sequence>
<dbReference type="PANTHER" id="PTHR31548:SF3">
    <property type="entry name" value="CLARIN-3"/>
    <property type="match status" value="1"/>
</dbReference>
<feature type="transmembrane region" description="Helical" evidence="6">
    <location>
        <begin position="183"/>
        <end position="205"/>
    </location>
</feature>
<dbReference type="InterPro" id="IPR026748">
    <property type="entry name" value="Clarin"/>
</dbReference>
<keyword evidence="3 6" id="KW-0812">Transmembrane</keyword>
<dbReference type="Pfam" id="PF25807">
    <property type="entry name" value="Clarin-2"/>
    <property type="match status" value="1"/>
</dbReference>
<protein>
    <submittedName>
        <fullName evidence="7">Uncharacterized protein</fullName>
    </submittedName>
</protein>
<accession>A0A3B4ACC7</accession>
<dbReference type="STRING" id="409849.ENSPMGP00000014703"/>
<evidence type="ECO:0000256" key="6">
    <source>
        <dbReference type="SAM" id="Phobius"/>
    </source>
</evidence>
<dbReference type="GO" id="GO:0016020">
    <property type="term" value="C:membrane"/>
    <property type="evidence" value="ECO:0007669"/>
    <property type="project" value="UniProtKB-SubCell"/>
</dbReference>
<evidence type="ECO:0000256" key="1">
    <source>
        <dbReference type="ARBA" id="ARBA00004141"/>
    </source>
</evidence>
<feature type="transmembrane region" description="Helical" evidence="6">
    <location>
        <begin position="129"/>
        <end position="153"/>
    </location>
</feature>
<reference evidence="7" key="1">
    <citation type="submission" date="2025-08" db="UniProtKB">
        <authorList>
            <consortium name="Ensembl"/>
        </authorList>
    </citation>
    <scope>IDENTIFICATION</scope>
</reference>
<proteinExistence type="inferred from homology"/>
<evidence type="ECO:0000313" key="7">
    <source>
        <dbReference type="Ensembl" id="ENSPMGP00000014703.1"/>
    </source>
</evidence>
<organism evidence="7 8">
    <name type="scientific">Periophthalmus magnuspinnatus</name>
    <dbReference type="NCBI Taxonomy" id="409849"/>
    <lineage>
        <taxon>Eukaryota</taxon>
        <taxon>Metazoa</taxon>
        <taxon>Chordata</taxon>
        <taxon>Craniata</taxon>
        <taxon>Vertebrata</taxon>
        <taxon>Euteleostomi</taxon>
        <taxon>Actinopterygii</taxon>
        <taxon>Neopterygii</taxon>
        <taxon>Teleostei</taxon>
        <taxon>Neoteleostei</taxon>
        <taxon>Acanthomorphata</taxon>
        <taxon>Gobiaria</taxon>
        <taxon>Gobiiformes</taxon>
        <taxon>Gobioidei</taxon>
        <taxon>Gobiidae</taxon>
        <taxon>Oxudercinae</taxon>
        <taxon>Periophthalmus</taxon>
    </lineage>
</organism>
<dbReference type="GO" id="GO:0007605">
    <property type="term" value="P:sensory perception of sound"/>
    <property type="evidence" value="ECO:0007669"/>
    <property type="project" value="UniProtKB-ARBA"/>
</dbReference>
<comment type="similarity">
    <text evidence="2">Belongs to the clarin family.</text>
</comment>
<dbReference type="PANTHER" id="PTHR31548">
    <property type="entry name" value="CLARIN"/>
    <property type="match status" value="1"/>
</dbReference>
<evidence type="ECO:0000313" key="8">
    <source>
        <dbReference type="Proteomes" id="UP000261520"/>
    </source>
</evidence>
<evidence type="ECO:0000256" key="2">
    <source>
        <dbReference type="ARBA" id="ARBA00005787"/>
    </source>
</evidence>
<evidence type="ECO:0000256" key="3">
    <source>
        <dbReference type="ARBA" id="ARBA00022692"/>
    </source>
</evidence>
<feature type="transmembrane region" description="Helical" evidence="6">
    <location>
        <begin position="7"/>
        <end position="28"/>
    </location>
</feature>
<keyword evidence="5 6" id="KW-0472">Membrane</keyword>
<keyword evidence="8" id="KW-1185">Reference proteome</keyword>
<evidence type="ECO:0000256" key="5">
    <source>
        <dbReference type="ARBA" id="ARBA00023136"/>
    </source>
</evidence>
<feature type="transmembrane region" description="Helical" evidence="6">
    <location>
        <begin position="89"/>
        <end position="117"/>
    </location>
</feature>
<name>A0A3B4ACC7_9GOBI</name>
<comment type="subcellular location">
    <subcellularLocation>
        <location evidence="1">Membrane</location>
        <topology evidence="1">Multi-pass membrane protein</topology>
    </subcellularLocation>
</comment>
<keyword evidence="4 6" id="KW-1133">Transmembrane helix</keyword>
<evidence type="ECO:0000256" key="4">
    <source>
        <dbReference type="ARBA" id="ARBA00022989"/>
    </source>
</evidence>